<dbReference type="AlphaFoldDB" id="A0A9N9KKL9"/>
<evidence type="ECO:0000313" key="1">
    <source>
        <dbReference type="EMBL" id="CAG8840550.1"/>
    </source>
</evidence>
<protein>
    <submittedName>
        <fullName evidence="1">17334_t:CDS:1</fullName>
    </submittedName>
</protein>
<name>A0A9N9KKL9_9GLOM</name>
<comment type="caution">
    <text evidence="1">The sequence shown here is derived from an EMBL/GenBank/DDBJ whole genome shotgun (WGS) entry which is preliminary data.</text>
</comment>
<proteinExistence type="predicted"/>
<gene>
    <name evidence="1" type="ORF">CPELLU_LOCUS22029</name>
</gene>
<dbReference type="InterPro" id="IPR043128">
    <property type="entry name" value="Rev_trsase/Diguanyl_cyclase"/>
</dbReference>
<dbReference type="PANTHER" id="PTHR33064:SF37">
    <property type="entry name" value="RIBONUCLEASE H"/>
    <property type="match status" value="1"/>
</dbReference>
<dbReference type="SUPFAM" id="SSF56672">
    <property type="entry name" value="DNA/RNA polymerases"/>
    <property type="match status" value="1"/>
</dbReference>
<dbReference type="InterPro" id="IPR051320">
    <property type="entry name" value="Viral_Replic_Matur_Polypro"/>
</dbReference>
<reference evidence="1" key="1">
    <citation type="submission" date="2021-06" db="EMBL/GenBank/DDBJ databases">
        <authorList>
            <person name="Kallberg Y."/>
            <person name="Tangrot J."/>
            <person name="Rosling A."/>
        </authorList>
    </citation>
    <scope>NUCLEOTIDE SEQUENCE</scope>
    <source>
        <strain evidence="1">FL966</strain>
    </source>
</reference>
<dbReference type="PANTHER" id="PTHR33064">
    <property type="entry name" value="POL PROTEIN"/>
    <property type="match status" value="1"/>
</dbReference>
<evidence type="ECO:0000313" key="2">
    <source>
        <dbReference type="Proteomes" id="UP000789759"/>
    </source>
</evidence>
<feature type="non-terminal residue" evidence="1">
    <location>
        <position position="1"/>
    </location>
</feature>
<organism evidence="1 2">
    <name type="scientific">Cetraspora pellucida</name>
    <dbReference type="NCBI Taxonomy" id="1433469"/>
    <lineage>
        <taxon>Eukaryota</taxon>
        <taxon>Fungi</taxon>
        <taxon>Fungi incertae sedis</taxon>
        <taxon>Mucoromycota</taxon>
        <taxon>Glomeromycotina</taxon>
        <taxon>Glomeromycetes</taxon>
        <taxon>Diversisporales</taxon>
        <taxon>Gigasporaceae</taxon>
        <taxon>Cetraspora</taxon>
    </lineage>
</organism>
<dbReference type="InterPro" id="IPR043502">
    <property type="entry name" value="DNA/RNA_pol_sf"/>
</dbReference>
<dbReference type="OrthoDB" id="5593162at2759"/>
<keyword evidence="2" id="KW-1185">Reference proteome</keyword>
<dbReference type="Gene3D" id="3.30.70.270">
    <property type="match status" value="1"/>
</dbReference>
<dbReference type="Proteomes" id="UP000789759">
    <property type="component" value="Unassembled WGS sequence"/>
</dbReference>
<sequence length="66" mass="7956">KDGIKTDERWMNKIKNFPEPTNLKQLRGFLGIASYYWRFIEGFSKIAIPLNQLLKKDEPYLWTEKH</sequence>
<dbReference type="EMBL" id="CAJVQA010090465">
    <property type="protein sequence ID" value="CAG8840550.1"/>
    <property type="molecule type" value="Genomic_DNA"/>
</dbReference>
<accession>A0A9N9KKL9</accession>